<dbReference type="InterPro" id="IPR049804">
    <property type="entry name" value="Choice_anch_L"/>
</dbReference>
<feature type="chain" id="PRO_5011744178" evidence="1">
    <location>
        <begin position="24"/>
        <end position="918"/>
    </location>
</feature>
<keyword evidence="1" id="KW-0732">Signal</keyword>
<dbReference type="EMBL" id="FOLE01000003">
    <property type="protein sequence ID" value="SFC12799.1"/>
    <property type="molecule type" value="Genomic_DNA"/>
</dbReference>
<dbReference type="Pfam" id="PF13585">
    <property type="entry name" value="CHU_C"/>
    <property type="match status" value="1"/>
</dbReference>
<name>A0A1I1GLY5_9BACT</name>
<keyword evidence="3" id="KW-1185">Reference proteome</keyword>
<dbReference type="NCBIfam" id="NF038133">
    <property type="entry name" value="choice_anch_L"/>
    <property type="match status" value="1"/>
</dbReference>
<dbReference type="OrthoDB" id="1652165at2"/>
<protein>
    <submittedName>
        <fullName evidence="2">C-terminal domain of CHU protein family protein</fullName>
    </submittedName>
</protein>
<evidence type="ECO:0000313" key="3">
    <source>
        <dbReference type="Proteomes" id="UP000199514"/>
    </source>
</evidence>
<proteinExistence type="predicted"/>
<dbReference type="STRING" id="927664.SAMN05421780_10320"/>
<dbReference type="Proteomes" id="UP000199514">
    <property type="component" value="Unassembled WGS sequence"/>
</dbReference>
<dbReference type="AlphaFoldDB" id="A0A1I1GLY5"/>
<gene>
    <name evidence="2" type="ORF">SAMN05421780_10320</name>
</gene>
<evidence type="ECO:0000256" key="1">
    <source>
        <dbReference type="SAM" id="SignalP"/>
    </source>
</evidence>
<sequence>MKKSLPLWLLLLFCVWTTQRATAQVLPQIKNKPVNNTPTGAASNPLVDSLVKSLVGSGVVISNVKTNIGNGGTGTNFNSTFFGTFKAPEGVIGKPGAGNSITKGTALTSGLLNGIVGNSNALFNSSTSNGLTGNGNANGMNANTLLTGILPSGSAGLNDVVAIQFDFVPQADTVSFNYVFGSEEYNNFVGSFNDVFGLFIKGPGIVTQTGLPANTRNIATIPQTSTATNTVSIYNVHAGYVQPSGTTIQAVNPTYYINNNSEELTAIDAPVDTVRSNRFRYDGLTVKLTAKVKVIPCQTYTLTFAIADVGDNIYDSGVFIEAGSLRSYGAVATASSFYPRFKMGIEGCNEGKITFTRPPGSEGQEIIARYQVAGTAINDALANGGDYLVSIDGGTLQQLPDSIIIAPTANEVVVGVQVFLDGIEDDNETLVLRMKEFCPPHNLRGDSLVMPIRERFIYNIKPDSAKVCLGTPTFINQTSADTLYAQTYRWRELNAVGDTIVSPTLSCDTCKAPLANPAINTRYVIFVNDSTSQCWATDTVLVKVYTFPTIDFLPMTCGTTDSLEQYPQYGNAYSICQATPLCVNPRARTSNGTLTYQWSFDATKNSLYNGSVTTDSIIRVTPTASSWFKVTATNELGCATTDSIYINVVEPPTVSFVPARVSICFGDTVALQPKLGNLDGFETYTWTANKVDANVFSPTSDSTFAQPKTNTVYTLTVNKGPCEVKKTITVDVADSLSTDFTYSVPVAGDTVAPVEITFVGDLAPANATYEWHIQSVSPLLTPIDTMITGSLNFTHLMTTPATYAVKLKAFVTKNQLVCYDSTVKIINVLPEDPFPVNVITPDTKDGKNDVLKFKNKKGESLIYGGTLKVYNRWGNEVYSSSNYQNDWAAKDLPAGTYFYHFLSPKLKIAVKSWLEILR</sequence>
<reference evidence="2 3" key="1">
    <citation type="submission" date="2016-10" db="EMBL/GenBank/DDBJ databases">
        <authorList>
            <person name="de Groot N.N."/>
        </authorList>
    </citation>
    <scope>NUCLEOTIDE SEQUENCE [LARGE SCALE GENOMIC DNA]</scope>
    <source>
        <strain evidence="2 3">DSM 6793</strain>
    </source>
</reference>
<accession>A0A1I1GLY5</accession>
<evidence type="ECO:0000313" key="2">
    <source>
        <dbReference type="EMBL" id="SFC12799.1"/>
    </source>
</evidence>
<organism evidence="2 3">
    <name type="scientific">Flexibacter flexilis DSM 6793</name>
    <dbReference type="NCBI Taxonomy" id="927664"/>
    <lineage>
        <taxon>Bacteria</taxon>
        <taxon>Pseudomonadati</taxon>
        <taxon>Bacteroidota</taxon>
        <taxon>Cytophagia</taxon>
        <taxon>Cytophagales</taxon>
        <taxon>Flexibacteraceae</taxon>
        <taxon>Flexibacter</taxon>
    </lineage>
</organism>
<dbReference type="RefSeq" id="WP_091509585.1">
    <property type="nucleotide sequence ID" value="NZ_FOLE01000003.1"/>
</dbReference>
<feature type="signal peptide" evidence="1">
    <location>
        <begin position="1"/>
        <end position="23"/>
    </location>
</feature>